<dbReference type="RefSeq" id="WP_109319332.1">
    <property type="nucleotide sequence ID" value="NZ_QFWT01000003.1"/>
</dbReference>
<dbReference type="Pfam" id="PF11853">
    <property type="entry name" value="DUF3373"/>
    <property type="match status" value="1"/>
</dbReference>
<evidence type="ECO:0000256" key="2">
    <source>
        <dbReference type="SAM" id="SignalP"/>
    </source>
</evidence>
<dbReference type="OrthoDB" id="6268729at2"/>
<feature type="coiled-coil region" evidence="1">
    <location>
        <begin position="22"/>
        <end position="49"/>
    </location>
</feature>
<feature type="signal peptide" evidence="2">
    <location>
        <begin position="1"/>
        <end position="21"/>
    </location>
</feature>
<evidence type="ECO:0000313" key="4">
    <source>
        <dbReference type="Proteomes" id="UP000245362"/>
    </source>
</evidence>
<proteinExistence type="predicted"/>
<reference evidence="3 4" key="1">
    <citation type="submission" date="2018-05" db="EMBL/GenBank/DDBJ databases">
        <title>Vibrio limimaris sp. nov., isolated from marine sediment.</title>
        <authorList>
            <person name="Li C.-M."/>
        </authorList>
    </citation>
    <scope>NUCLEOTIDE SEQUENCE [LARGE SCALE GENOMIC DNA]</scope>
    <source>
        <strain evidence="3 4">E4404</strain>
    </source>
</reference>
<dbReference type="InterPro" id="IPR021803">
    <property type="entry name" value="DUF3373"/>
</dbReference>
<feature type="chain" id="PRO_5015725444" evidence="2">
    <location>
        <begin position="22"/>
        <end position="458"/>
    </location>
</feature>
<dbReference type="Proteomes" id="UP000245362">
    <property type="component" value="Unassembled WGS sequence"/>
</dbReference>
<organism evidence="3 4">
    <name type="scientific">Vibrio albus</name>
    <dbReference type="NCBI Taxonomy" id="2200953"/>
    <lineage>
        <taxon>Bacteria</taxon>
        <taxon>Pseudomonadati</taxon>
        <taxon>Pseudomonadota</taxon>
        <taxon>Gammaproteobacteria</taxon>
        <taxon>Vibrionales</taxon>
        <taxon>Vibrionaceae</taxon>
        <taxon>Vibrio</taxon>
    </lineage>
</organism>
<sequence>MIKLLPISAAVMAALAPSVQAEESLQAQIDDLKAQIREMKIDNAGQNLKFKVDYRVTMDSIEYKMSDGSKAKNDDLLTNRLWLNMGYQYDDNLSFIGQLAYNKAFGESLADDGYANFDWVVNETPETDNALKVRQAYFLYLGEQFMGVDDLHWSFSLGRRPSTDGFLVNRREGFDEAQSPLGHSINVEFDGLSINTKWDKITGIPGAAIKLCAGRGLTNTTTRFTMSGTDYAVDDSATDDIDFIGFIFTPYDNGQYDVKAMVYNAQNLIGYDAMEAMSGNPVFHDYGSLNNATFSFEMNGIGELINDFLDNTTVFASYSLSQTDPASDMAMLGSTEEETGHSYWFGVNFPGFMDDDSFGIEYNHGSKYWRSFTYGEDTMIGSKLAARGDAYEIYYNLPIIDEAWVAQLRYTHIKYDYTGSNGFFGSASAPMTMSQAEGYGMNPVKEASDIRLLLRYKY</sequence>
<gene>
    <name evidence="3" type="ORF">DI392_07760</name>
</gene>
<keyword evidence="1" id="KW-0175">Coiled coil</keyword>
<comment type="caution">
    <text evidence="3">The sequence shown here is derived from an EMBL/GenBank/DDBJ whole genome shotgun (WGS) entry which is preliminary data.</text>
</comment>
<accession>A0A2U3BBB6</accession>
<keyword evidence="4" id="KW-1185">Reference proteome</keyword>
<dbReference type="EMBL" id="QFWT01000003">
    <property type="protein sequence ID" value="PWI34081.1"/>
    <property type="molecule type" value="Genomic_DNA"/>
</dbReference>
<keyword evidence="2" id="KW-0732">Signal</keyword>
<evidence type="ECO:0000256" key="1">
    <source>
        <dbReference type="SAM" id="Coils"/>
    </source>
</evidence>
<dbReference type="AlphaFoldDB" id="A0A2U3BBB6"/>
<name>A0A2U3BBB6_9VIBR</name>
<protein>
    <submittedName>
        <fullName evidence="3">DUF3373 domain-containing protein</fullName>
    </submittedName>
</protein>
<evidence type="ECO:0000313" key="3">
    <source>
        <dbReference type="EMBL" id="PWI34081.1"/>
    </source>
</evidence>